<proteinExistence type="predicted"/>
<name>A0A2M7AW45_9BACT</name>
<gene>
    <name evidence="1" type="ORF">COS76_03950</name>
</gene>
<evidence type="ECO:0000313" key="1">
    <source>
        <dbReference type="EMBL" id="PIU74858.1"/>
    </source>
</evidence>
<dbReference type="EMBL" id="PEVY01000082">
    <property type="protein sequence ID" value="PIU74858.1"/>
    <property type="molecule type" value="Genomic_DNA"/>
</dbReference>
<reference evidence="2" key="1">
    <citation type="submission" date="2017-09" db="EMBL/GenBank/DDBJ databases">
        <title>Depth-based differentiation of microbial function through sediment-hosted aquifers and enrichment of novel symbionts in the deep terrestrial subsurface.</title>
        <authorList>
            <person name="Probst A.J."/>
            <person name="Ladd B."/>
            <person name="Jarett J.K."/>
            <person name="Geller-Mcgrath D.E."/>
            <person name="Sieber C.M.K."/>
            <person name="Emerson J.B."/>
            <person name="Anantharaman K."/>
            <person name="Thomas B.C."/>
            <person name="Malmstrom R."/>
            <person name="Stieglmeier M."/>
            <person name="Klingl A."/>
            <person name="Woyke T."/>
            <person name="Ryan C.M."/>
            <person name="Banfield J.F."/>
        </authorList>
    </citation>
    <scope>NUCLEOTIDE SEQUENCE [LARGE SCALE GENOMIC DNA]</scope>
</reference>
<accession>A0A2M7AW45</accession>
<sequence length="424" mass="48312">MKKVLIIAFFWPYTSGSKRVIGLAKYLPQYGWQPIILTGPLIKKPPDCFSIIQTPYQSFLGPVAKLLGLKLQQDTGDQLQQRFQEKSEVIKKPLRFFYNLSKELFAFPDEYKNWQTTAIKAANNLIKKQKIDALISIWPLTSHLVARKLKQTTGINWLADFPDLWSENAAYSYSALRHYFDRQMEIATLKSADIITTSSQIYQKKLSQIHQAKKIIAINLGFDPANLNPPPAILTQKLSITYTGMLYGRKRNPDKFLQALAELIQDKIINPQKISVRFFGPQSRHLNQNIQKLELANCVKQFGPVPLDQCLARQKESQILLQLNWEDDSDKGVFSGKMLDYLASLRPILAVGGKGQDVVSQWLKDTGAGVYCPKITGTKIALTQFYQEYEKNGFIQYHGDITKVKNYSSDKMAQHFAKALDQIN</sequence>
<dbReference type="AlphaFoldDB" id="A0A2M7AW45"/>
<dbReference type="Proteomes" id="UP000228775">
    <property type="component" value="Unassembled WGS sequence"/>
</dbReference>
<dbReference type="SUPFAM" id="SSF53756">
    <property type="entry name" value="UDP-Glycosyltransferase/glycogen phosphorylase"/>
    <property type="match status" value="1"/>
</dbReference>
<evidence type="ECO:0000313" key="2">
    <source>
        <dbReference type="Proteomes" id="UP000228775"/>
    </source>
</evidence>
<comment type="caution">
    <text evidence="1">The sequence shown here is derived from an EMBL/GenBank/DDBJ whole genome shotgun (WGS) entry which is preliminary data.</text>
</comment>
<evidence type="ECO:0008006" key="3">
    <source>
        <dbReference type="Google" id="ProtNLM"/>
    </source>
</evidence>
<dbReference type="Gene3D" id="3.40.50.2000">
    <property type="entry name" value="Glycogen Phosphorylase B"/>
    <property type="match status" value="2"/>
</dbReference>
<protein>
    <recommendedName>
        <fullName evidence="3">Glycosyltransferase subfamily 4-like N-terminal domain-containing protein</fullName>
    </recommendedName>
</protein>
<organism evidence="1 2">
    <name type="scientific">Candidatus Portnoybacteria bacterium CG06_land_8_20_14_3_00_39_12</name>
    <dbReference type="NCBI Taxonomy" id="1974809"/>
    <lineage>
        <taxon>Bacteria</taxon>
        <taxon>Candidatus Portnoyibacteriota</taxon>
    </lineage>
</organism>